<gene>
    <name evidence="2" type="ORF">B0H16DRAFT_1450985</name>
</gene>
<organism evidence="2 3">
    <name type="scientific">Mycena metata</name>
    <dbReference type="NCBI Taxonomy" id="1033252"/>
    <lineage>
        <taxon>Eukaryota</taxon>
        <taxon>Fungi</taxon>
        <taxon>Dikarya</taxon>
        <taxon>Basidiomycota</taxon>
        <taxon>Agaricomycotina</taxon>
        <taxon>Agaricomycetes</taxon>
        <taxon>Agaricomycetidae</taxon>
        <taxon>Agaricales</taxon>
        <taxon>Marasmiineae</taxon>
        <taxon>Mycenaceae</taxon>
        <taxon>Mycena</taxon>
    </lineage>
</organism>
<accession>A0AAD7NSC5</accession>
<evidence type="ECO:0000313" key="3">
    <source>
        <dbReference type="Proteomes" id="UP001215598"/>
    </source>
</evidence>
<name>A0AAD7NSC5_9AGAR</name>
<dbReference type="Proteomes" id="UP001215598">
    <property type="component" value="Unassembled WGS sequence"/>
</dbReference>
<evidence type="ECO:0000313" key="2">
    <source>
        <dbReference type="EMBL" id="KAJ7773140.1"/>
    </source>
</evidence>
<proteinExistence type="predicted"/>
<evidence type="ECO:0000256" key="1">
    <source>
        <dbReference type="SAM" id="Phobius"/>
    </source>
</evidence>
<keyword evidence="1" id="KW-1133">Transmembrane helix</keyword>
<keyword evidence="3" id="KW-1185">Reference proteome</keyword>
<dbReference type="AlphaFoldDB" id="A0AAD7NSC5"/>
<sequence>MRLAFTIASNDVDSLSLTLYLAFLTASELSHTKFYSSYALEQIAVGLVLDDPLRFCTRLSHVQSISATIGSSSLGSVYSIGVAFASVQWSRAFSIASMDNTICMPLWLEDPGPTSADYTTILGVLSRLSRPREPRDMCNFLNCHEPLQRRRFKLVEPPALTVFVHIQDRPGVSICDLCWLHLRRHALGVVSRRRGIPDRDVAFWLPSCFCSHSTPSELDNKTPAWNESYSISQVKTLQAAVRAYVCCGVELPKDLRYRRGCIIPQIDLKTVLAAHPRAVANTDRGCTRGPAELPLYISSSAPRNPSIRRGRGVKVQQQPGSVCVQFAPSFSSAAGSNVRLVRLNGCCFFVGAVLTGFFFVASMVASMALEEIVPTILDYCPAKPGLNSRPIISALHPRNLEKPQTKTKQKDTSPFALPSVCGGTPSYVAVVPSEMERIVVRLWLRWSWTLQRRNLVFVRSLKRLPTKTRLRTEVRILSRRRGRRQSTQYSNVRPRPTLPSLHALKAFPGLVSYILSATASPIPTGSLRRSTSSAIPSLSRASYGNPASHPNSSIPLFLSSIKRELSDRIPRSLRMQHGSSLHSKLVAFSRRRGVGHKNASVLIDEVLEVRRGINADRARSLIVLNIEQLTKESIRAVVIFMDTGCPVCGNELKKVGP</sequence>
<protein>
    <submittedName>
        <fullName evidence="2">Uncharacterized protein</fullName>
    </submittedName>
</protein>
<keyword evidence="1" id="KW-0812">Transmembrane</keyword>
<dbReference type="EMBL" id="JARKIB010000013">
    <property type="protein sequence ID" value="KAJ7773140.1"/>
    <property type="molecule type" value="Genomic_DNA"/>
</dbReference>
<feature type="transmembrane region" description="Helical" evidence="1">
    <location>
        <begin position="348"/>
        <end position="369"/>
    </location>
</feature>
<reference evidence="2" key="1">
    <citation type="submission" date="2023-03" db="EMBL/GenBank/DDBJ databases">
        <title>Massive genome expansion in bonnet fungi (Mycena s.s.) driven by repeated elements and novel gene families across ecological guilds.</title>
        <authorList>
            <consortium name="Lawrence Berkeley National Laboratory"/>
            <person name="Harder C.B."/>
            <person name="Miyauchi S."/>
            <person name="Viragh M."/>
            <person name="Kuo A."/>
            <person name="Thoen E."/>
            <person name="Andreopoulos B."/>
            <person name="Lu D."/>
            <person name="Skrede I."/>
            <person name="Drula E."/>
            <person name="Henrissat B."/>
            <person name="Morin E."/>
            <person name="Kohler A."/>
            <person name="Barry K."/>
            <person name="LaButti K."/>
            <person name="Morin E."/>
            <person name="Salamov A."/>
            <person name="Lipzen A."/>
            <person name="Mereny Z."/>
            <person name="Hegedus B."/>
            <person name="Baldrian P."/>
            <person name="Stursova M."/>
            <person name="Weitz H."/>
            <person name="Taylor A."/>
            <person name="Grigoriev I.V."/>
            <person name="Nagy L.G."/>
            <person name="Martin F."/>
            <person name="Kauserud H."/>
        </authorList>
    </citation>
    <scope>NUCLEOTIDE SEQUENCE</scope>
    <source>
        <strain evidence="2">CBHHK182m</strain>
    </source>
</reference>
<comment type="caution">
    <text evidence="2">The sequence shown here is derived from an EMBL/GenBank/DDBJ whole genome shotgun (WGS) entry which is preliminary data.</text>
</comment>
<keyword evidence="1" id="KW-0472">Membrane</keyword>